<name>A0A1H8UX43_9ACTN</name>
<dbReference type="PANTHER" id="PTHR47197:SF3">
    <property type="entry name" value="DIHYDRO-HEME D1 DEHYDROGENASE"/>
    <property type="match status" value="1"/>
</dbReference>
<feature type="non-terminal residue" evidence="2">
    <location>
        <position position="1"/>
    </location>
</feature>
<dbReference type="STRING" id="310780.SAMN05216267_109010"/>
<dbReference type="OrthoDB" id="3666463at2"/>
<dbReference type="InterPro" id="IPR051200">
    <property type="entry name" value="Host-pathogen_enzymatic-act"/>
</dbReference>
<dbReference type="CDD" id="cd00603">
    <property type="entry name" value="IPT_PCSR"/>
    <property type="match status" value="1"/>
</dbReference>
<dbReference type="RefSeq" id="WP_143080625.1">
    <property type="nucleotide sequence ID" value="NZ_FODD01000090.1"/>
</dbReference>
<dbReference type="InterPro" id="IPR013783">
    <property type="entry name" value="Ig-like_fold"/>
</dbReference>
<dbReference type="SUPFAM" id="SSF81296">
    <property type="entry name" value="E set domains"/>
    <property type="match status" value="1"/>
</dbReference>
<dbReference type="InterPro" id="IPR011964">
    <property type="entry name" value="YVTN_b-propeller_repeat"/>
</dbReference>
<protein>
    <submittedName>
        <fullName evidence="2">40-residue YVTN family beta-propeller repeat-containing protein</fullName>
    </submittedName>
</protein>
<dbReference type="Pfam" id="PF01345">
    <property type="entry name" value="DUF11"/>
    <property type="match status" value="1"/>
</dbReference>
<dbReference type="SMART" id="SM00429">
    <property type="entry name" value="IPT"/>
    <property type="match status" value="1"/>
</dbReference>
<proteinExistence type="predicted"/>
<dbReference type="GO" id="GO:0005975">
    <property type="term" value="P:carbohydrate metabolic process"/>
    <property type="evidence" value="ECO:0007669"/>
    <property type="project" value="UniProtKB-ARBA"/>
</dbReference>
<sequence length="296" mass="28836">YLADGGAHAVSVLDPAAGQVITDIPVDTDPQALALSQDGTRLYVTGPSTATVTAIDTATGTVAATSPVGRNPAGVALSRLALPAPVVISISPASGPPSGGTEITLTGSHLKDATAVTFGPGHPATDVTCTDTSCTAVAPPADAGTVDVQVTTPAGTSAAGDTSRFTYAAADLGVTLAADPQPGLLGGRITYTLTITDHGPSALGAATVTAVLPAPMRASSGDCQTAGTTVTCGVTGLAIGASTTRRFTVPIGLLGVGLPYTVTASRTASTPVDLATGNDRAASTCTVVTSLIIGCR</sequence>
<evidence type="ECO:0000259" key="1">
    <source>
        <dbReference type="SMART" id="SM00429"/>
    </source>
</evidence>
<dbReference type="InterPro" id="IPR014756">
    <property type="entry name" value="Ig_E-set"/>
</dbReference>
<dbReference type="Pfam" id="PF01833">
    <property type="entry name" value="TIG"/>
    <property type="match status" value="1"/>
</dbReference>
<dbReference type="InterPro" id="IPR002909">
    <property type="entry name" value="IPT_dom"/>
</dbReference>
<dbReference type="SUPFAM" id="SSF51004">
    <property type="entry name" value="C-terminal (heme d1) domain of cytochrome cd1-nitrite reductase"/>
    <property type="match status" value="1"/>
</dbReference>
<dbReference type="InterPro" id="IPR001434">
    <property type="entry name" value="OmcB-like_DUF11"/>
</dbReference>
<accession>A0A1H8UX43</accession>
<dbReference type="Gene3D" id="2.130.10.10">
    <property type="entry name" value="YVTN repeat-like/Quinoprotein amine dehydrogenase"/>
    <property type="match status" value="1"/>
</dbReference>
<dbReference type="Proteomes" id="UP000181951">
    <property type="component" value="Unassembled WGS sequence"/>
</dbReference>
<dbReference type="NCBIfam" id="TIGR02276">
    <property type="entry name" value="beta_rpt_yvtn"/>
    <property type="match status" value="1"/>
</dbReference>
<gene>
    <name evidence="2" type="ORF">SAMN05216267_109010</name>
</gene>
<evidence type="ECO:0000313" key="2">
    <source>
        <dbReference type="EMBL" id="SEP07729.1"/>
    </source>
</evidence>
<dbReference type="EMBL" id="FODD01000090">
    <property type="protein sequence ID" value="SEP07729.1"/>
    <property type="molecule type" value="Genomic_DNA"/>
</dbReference>
<dbReference type="InterPro" id="IPR015943">
    <property type="entry name" value="WD40/YVTN_repeat-like_dom_sf"/>
</dbReference>
<evidence type="ECO:0000313" key="3">
    <source>
        <dbReference type="Proteomes" id="UP000181951"/>
    </source>
</evidence>
<dbReference type="PANTHER" id="PTHR47197">
    <property type="entry name" value="PROTEIN NIRF"/>
    <property type="match status" value="1"/>
</dbReference>
<keyword evidence="3" id="KW-1185">Reference proteome</keyword>
<dbReference type="AlphaFoldDB" id="A0A1H8UX43"/>
<dbReference type="Gene3D" id="2.60.40.10">
    <property type="entry name" value="Immunoglobulins"/>
    <property type="match status" value="2"/>
</dbReference>
<reference evidence="2 3" key="1">
    <citation type="submission" date="2016-10" db="EMBL/GenBank/DDBJ databases">
        <authorList>
            <person name="de Groot N.N."/>
        </authorList>
    </citation>
    <scope>NUCLEOTIDE SEQUENCE [LARGE SCALE GENOMIC DNA]</scope>
    <source>
        <strain evidence="2 3">CGMCC 4.2026</strain>
    </source>
</reference>
<feature type="domain" description="IPT/TIG" evidence="1">
    <location>
        <begin position="84"/>
        <end position="168"/>
    </location>
</feature>
<dbReference type="InterPro" id="IPR011048">
    <property type="entry name" value="Haem_d1_sf"/>
</dbReference>
<organism evidence="2 3">
    <name type="scientific">Actinacidiphila rubida</name>
    <dbReference type="NCBI Taxonomy" id="310780"/>
    <lineage>
        <taxon>Bacteria</taxon>
        <taxon>Bacillati</taxon>
        <taxon>Actinomycetota</taxon>
        <taxon>Actinomycetes</taxon>
        <taxon>Kitasatosporales</taxon>
        <taxon>Streptomycetaceae</taxon>
        <taxon>Actinacidiphila</taxon>
    </lineage>
</organism>